<gene>
    <name evidence="1" type="ORF">EBB54_07995</name>
</gene>
<dbReference type="EMBL" id="RHJS01000002">
    <property type="protein sequence ID" value="RRK31310.1"/>
    <property type="molecule type" value="Genomic_DNA"/>
</dbReference>
<comment type="caution">
    <text evidence="1">The sequence shown here is derived from an EMBL/GenBank/DDBJ whole genome shotgun (WGS) entry which is preliminary data.</text>
</comment>
<sequence>MSRNKKDGSSGPEGGAAASRRAFSRCFDSGQTAWPGNGSRRSGILIIHTHFYVDFNLVNC</sequence>
<dbReference type="Proteomes" id="UP000274920">
    <property type="component" value="Unassembled WGS sequence"/>
</dbReference>
<dbReference type="AlphaFoldDB" id="A0A426DES1"/>
<name>A0A426DES1_9FIRM</name>
<evidence type="ECO:0000313" key="1">
    <source>
        <dbReference type="EMBL" id="RRK31310.1"/>
    </source>
</evidence>
<keyword evidence="2" id="KW-1185">Reference proteome</keyword>
<protein>
    <submittedName>
        <fullName evidence="1">Uncharacterized protein</fullName>
    </submittedName>
</protein>
<organism evidence="1 2">
    <name type="scientific">Schaedlerella arabinosiphila</name>
    <dbReference type="NCBI Taxonomy" id="2044587"/>
    <lineage>
        <taxon>Bacteria</taxon>
        <taxon>Bacillati</taxon>
        <taxon>Bacillota</taxon>
        <taxon>Clostridia</taxon>
        <taxon>Lachnospirales</taxon>
        <taxon>Lachnospiraceae</taxon>
        <taxon>Schaedlerella</taxon>
    </lineage>
</organism>
<evidence type="ECO:0000313" key="2">
    <source>
        <dbReference type="Proteomes" id="UP000274920"/>
    </source>
</evidence>
<accession>A0A426DES1</accession>
<proteinExistence type="predicted"/>
<reference evidence="1" key="1">
    <citation type="submission" date="2018-10" db="EMBL/GenBank/DDBJ databases">
        <title>Schaedlerella arabinophila gen. nov. sp. nov., isolated from the mouse intestinal tract and comparative analysis with the genome of the closely related altered Schaedler flora strain ASF502.</title>
        <authorList>
            <person name="Miyake S."/>
            <person name="Soh M."/>
            <person name="Seedorf H."/>
        </authorList>
    </citation>
    <scope>NUCLEOTIDE SEQUENCE [LARGE SCALE GENOMIC DNA]</scope>
    <source>
        <strain evidence="1">DSM 106076</strain>
    </source>
</reference>